<sequence length="207" mass="22797">MIDIKSADLSAREAYKLISGSIIPRPIAWITTLDQTHNVINLAPFSFFSGVAGQAPLISVAILRFEDGQQKDTAKNLLTTGEGVVHLVSEALVEEMNLTSASLSADRSELTLTNLSTVDSQTVAVPGLKEAKIRFEVKVHQYVPVKDDQQATISDLFILKVIAMHFDESVIDIDKHYVLAEALRPVARLAGPEYANLGRKYRLKRPK</sequence>
<dbReference type="SMART" id="SM00903">
    <property type="entry name" value="Flavin_Reduct"/>
    <property type="match status" value="1"/>
</dbReference>
<dbReference type="RefSeq" id="WP_125576112.1">
    <property type="nucleotide sequence ID" value="NZ_JBHTOF010000020.1"/>
</dbReference>
<evidence type="ECO:0000256" key="2">
    <source>
        <dbReference type="ARBA" id="ARBA00022630"/>
    </source>
</evidence>
<comment type="caution">
    <text evidence="6">The sequence shown here is derived from an EMBL/GenBank/DDBJ whole genome shotgun (WGS) entry which is preliminary data.</text>
</comment>
<comment type="similarity">
    <text evidence="4">Belongs to the flavoredoxin family.</text>
</comment>
<evidence type="ECO:0000313" key="6">
    <source>
        <dbReference type="EMBL" id="MFD1464890.1"/>
    </source>
</evidence>
<evidence type="ECO:0000256" key="4">
    <source>
        <dbReference type="ARBA" id="ARBA00038054"/>
    </source>
</evidence>
<dbReference type="InterPro" id="IPR002563">
    <property type="entry name" value="Flavin_Rdtase-like_dom"/>
</dbReference>
<evidence type="ECO:0000256" key="1">
    <source>
        <dbReference type="ARBA" id="ARBA00001917"/>
    </source>
</evidence>
<reference evidence="7" key="1">
    <citation type="journal article" date="2019" name="Int. J. Syst. Evol. Microbiol.">
        <title>The Global Catalogue of Microorganisms (GCM) 10K type strain sequencing project: providing services to taxonomists for standard genome sequencing and annotation.</title>
        <authorList>
            <consortium name="The Broad Institute Genomics Platform"/>
            <consortium name="The Broad Institute Genome Sequencing Center for Infectious Disease"/>
            <person name="Wu L."/>
            <person name="Ma J."/>
        </authorList>
    </citation>
    <scope>NUCLEOTIDE SEQUENCE [LARGE SCALE GENOMIC DNA]</scope>
    <source>
        <strain evidence="7">CCM 8951</strain>
    </source>
</reference>
<keyword evidence="3" id="KW-0288">FMN</keyword>
<organism evidence="6 7">
    <name type="scientific">Lapidilactobacillus mulanensis</name>
    <dbReference type="NCBI Taxonomy" id="2485999"/>
    <lineage>
        <taxon>Bacteria</taxon>
        <taxon>Bacillati</taxon>
        <taxon>Bacillota</taxon>
        <taxon>Bacilli</taxon>
        <taxon>Lactobacillales</taxon>
        <taxon>Lactobacillaceae</taxon>
        <taxon>Lapidilactobacillus</taxon>
    </lineage>
</organism>
<dbReference type="InterPro" id="IPR012349">
    <property type="entry name" value="Split_barrel_FMN-bd"/>
</dbReference>
<keyword evidence="7" id="KW-1185">Reference proteome</keyword>
<dbReference type="Proteomes" id="UP001597244">
    <property type="component" value="Unassembled WGS sequence"/>
</dbReference>
<dbReference type="EMBL" id="JBHTOF010000020">
    <property type="protein sequence ID" value="MFD1464890.1"/>
    <property type="molecule type" value="Genomic_DNA"/>
</dbReference>
<evidence type="ECO:0000313" key="7">
    <source>
        <dbReference type="Proteomes" id="UP001597244"/>
    </source>
</evidence>
<name>A0ABW4DPM4_9LACO</name>
<gene>
    <name evidence="6" type="ORF">ACFQ4L_02125</name>
</gene>
<dbReference type="SUPFAM" id="SSF50475">
    <property type="entry name" value="FMN-binding split barrel"/>
    <property type="match status" value="1"/>
</dbReference>
<dbReference type="EC" id="1.5.1.-" evidence="6"/>
<comment type="cofactor">
    <cofactor evidence="1">
        <name>FMN</name>
        <dbReference type="ChEBI" id="CHEBI:58210"/>
    </cofactor>
</comment>
<keyword evidence="2" id="KW-0285">Flavoprotein</keyword>
<dbReference type="PANTHER" id="PTHR33798">
    <property type="entry name" value="FLAVOPROTEIN OXYGENASE"/>
    <property type="match status" value="1"/>
</dbReference>
<dbReference type="Gene3D" id="2.30.110.10">
    <property type="entry name" value="Electron Transport, Fmn-binding Protein, Chain A"/>
    <property type="match status" value="1"/>
</dbReference>
<evidence type="ECO:0000256" key="3">
    <source>
        <dbReference type="ARBA" id="ARBA00022643"/>
    </source>
</evidence>
<evidence type="ECO:0000259" key="5">
    <source>
        <dbReference type="SMART" id="SM00903"/>
    </source>
</evidence>
<accession>A0ABW4DPM4</accession>
<protein>
    <submittedName>
        <fullName evidence="6">Flavin reductase family protein</fullName>
        <ecNumber evidence="6">1.5.1.-</ecNumber>
    </submittedName>
</protein>
<dbReference type="PANTHER" id="PTHR33798:SF5">
    <property type="entry name" value="FLAVIN REDUCTASE LIKE DOMAIN-CONTAINING PROTEIN"/>
    <property type="match status" value="1"/>
</dbReference>
<feature type="domain" description="Flavin reductase like" evidence="5">
    <location>
        <begin position="20"/>
        <end position="177"/>
    </location>
</feature>
<keyword evidence="6" id="KW-0560">Oxidoreductase</keyword>
<proteinExistence type="inferred from homology"/>
<dbReference type="GO" id="GO:0016491">
    <property type="term" value="F:oxidoreductase activity"/>
    <property type="evidence" value="ECO:0007669"/>
    <property type="project" value="UniProtKB-KW"/>
</dbReference>
<dbReference type="Pfam" id="PF01613">
    <property type="entry name" value="Flavin_Reduct"/>
    <property type="match status" value="1"/>
</dbReference>